<dbReference type="EMBL" id="ML738347">
    <property type="protein sequence ID" value="KAE8311016.1"/>
    <property type="molecule type" value="Genomic_DNA"/>
</dbReference>
<feature type="compositionally biased region" description="Polar residues" evidence="1">
    <location>
        <begin position="37"/>
        <end position="58"/>
    </location>
</feature>
<sequence length="129" mass="14388">MHCFYGVWLWIHHNLFPVGPPHATTNIRDKKRAATPKSPSGAMSLSTRDSSLDPSPNVVSATTLRCERCRRPRSRAYHYVHLRDPLTNPSEGVCSRERTGCAAVKAAKAAMFLEEILSPIHELPAIRLT</sequence>
<protein>
    <submittedName>
        <fullName evidence="2">Uncharacterized protein</fullName>
    </submittedName>
</protein>
<keyword evidence="3" id="KW-1185">Reference proteome</keyword>
<feature type="region of interest" description="Disordered" evidence="1">
    <location>
        <begin position="30"/>
        <end position="58"/>
    </location>
</feature>
<accession>A0A5N6VS46</accession>
<reference evidence="3" key="1">
    <citation type="submission" date="2019-04" db="EMBL/GenBank/DDBJ databases">
        <title>Friends and foes A comparative genomics studyof 23 Aspergillus species from section Flavi.</title>
        <authorList>
            <consortium name="DOE Joint Genome Institute"/>
            <person name="Kjaerbolling I."/>
            <person name="Vesth T."/>
            <person name="Frisvad J.C."/>
            <person name="Nybo J.L."/>
            <person name="Theobald S."/>
            <person name="Kildgaard S."/>
            <person name="Isbrandt T."/>
            <person name="Kuo A."/>
            <person name="Sato A."/>
            <person name="Lyhne E.K."/>
            <person name="Kogle M.E."/>
            <person name="Wiebenga A."/>
            <person name="Kun R.S."/>
            <person name="Lubbers R.J."/>
            <person name="Makela M.R."/>
            <person name="Barry K."/>
            <person name="Chovatia M."/>
            <person name="Clum A."/>
            <person name="Daum C."/>
            <person name="Haridas S."/>
            <person name="He G."/>
            <person name="LaButti K."/>
            <person name="Lipzen A."/>
            <person name="Mondo S."/>
            <person name="Riley R."/>
            <person name="Salamov A."/>
            <person name="Simmons B.A."/>
            <person name="Magnuson J.K."/>
            <person name="Henrissat B."/>
            <person name="Mortensen U.H."/>
            <person name="Larsen T.O."/>
            <person name="Devries R.P."/>
            <person name="Grigoriev I.V."/>
            <person name="Machida M."/>
            <person name="Baker S.E."/>
            <person name="Andersen M.R."/>
        </authorList>
    </citation>
    <scope>NUCLEOTIDE SEQUENCE [LARGE SCALE GENOMIC DNA]</scope>
    <source>
        <strain evidence="3">CBS 130015</strain>
    </source>
</reference>
<gene>
    <name evidence="2" type="ORF">BDV41DRAFT_357426</name>
</gene>
<dbReference type="AlphaFoldDB" id="A0A5N6VS46"/>
<evidence type="ECO:0000256" key="1">
    <source>
        <dbReference type="SAM" id="MobiDB-lite"/>
    </source>
</evidence>
<proteinExistence type="predicted"/>
<organism evidence="2 3">
    <name type="scientific">Aspergillus transmontanensis</name>
    <dbReference type="NCBI Taxonomy" id="1034304"/>
    <lineage>
        <taxon>Eukaryota</taxon>
        <taxon>Fungi</taxon>
        <taxon>Dikarya</taxon>
        <taxon>Ascomycota</taxon>
        <taxon>Pezizomycotina</taxon>
        <taxon>Eurotiomycetes</taxon>
        <taxon>Eurotiomycetidae</taxon>
        <taxon>Eurotiales</taxon>
        <taxon>Aspergillaceae</taxon>
        <taxon>Aspergillus</taxon>
        <taxon>Aspergillus subgen. Circumdati</taxon>
    </lineage>
</organism>
<evidence type="ECO:0000313" key="3">
    <source>
        <dbReference type="Proteomes" id="UP000325433"/>
    </source>
</evidence>
<name>A0A5N6VS46_9EURO</name>
<evidence type="ECO:0000313" key="2">
    <source>
        <dbReference type="EMBL" id="KAE8311016.1"/>
    </source>
</evidence>
<dbReference type="Proteomes" id="UP000325433">
    <property type="component" value="Unassembled WGS sequence"/>
</dbReference>